<evidence type="ECO:0000313" key="3">
    <source>
        <dbReference type="Proteomes" id="UP000681967"/>
    </source>
</evidence>
<name>A0A8S3FHI3_9BILA</name>
<dbReference type="InterPro" id="IPR040350">
    <property type="entry name" value="TMEM272"/>
</dbReference>
<gene>
    <name evidence="2" type="ORF">BYL167_LOCUS67350</name>
</gene>
<dbReference type="PANTHER" id="PTHR33444:SF7">
    <property type="entry name" value="TRANSMEMBRANE PROTEIN 272"/>
    <property type="match status" value="1"/>
</dbReference>
<feature type="transmembrane region" description="Helical" evidence="1">
    <location>
        <begin position="152"/>
        <end position="180"/>
    </location>
</feature>
<feature type="transmembrane region" description="Helical" evidence="1">
    <location>
        <begin position="106"/>
        <end position="132"/>
    </location>
</feature>
<feature type="non-terminal residue" evidence="2">
    <location>
        <position position="1"/>
    </location>
</feature>
<keyword evidence="1" id="KW-0812">Transmembrane</keyword>
<dbReference type="PANTHER" id="PTHR33444">
    <property type="entry name" value="SI:DKEY-19B23.12-RELATED"/>
    <property type="match status" value="1"/>
</dbReference>
<evidence type="ECO:0000256" key="1">
    <source>
        <dbReference type="SAM" id="Phobius"/>
    </source>
</evidence>
<dbReference type="AlphaFoldDB" id="A0A8S3FHI3"/>
<evidence type="ECO:0000313" key="2">
    <source>
        <dbReference type="EMBL" id="CAF5123050.1"/>
    </source>
</evidence>
<sequence>MNSLLTDVEVTEPLQKKPDENKSDVKFYILCLVLLIILLIIPIVATIIGIHFRNECPVNLFLPVCLIVLGVSSISMCCRLLIILLIIPIVATIIGIHFRNECPVNLFLPVCLIVLGVSSIGLVILSPCSSYTLSHRQVPLMMKTSHVQESVFRTIVCITSIIIPICIISILAFNGIFLGIRRRIKGYLQFDDSTNTETYCHPVVYYSLATYTIAISV</sequence>
<keyword evidence="1" id="KW-1133">Transmembrane helix</keyword>
<dbReference type="EMBL" id="CAJOBH010245306">
    <property type="protein sequence ID" value="CAF5123050.1"/>
    <property type="molecule type" value="Genomic_DNA"/>
</dbReference>
<proteinExistence type="predicted"/>
<protein>
    <submittedName>
        <fullName evidence="2">Uncharacterized protein</fullName>
    </submittedName>
</protein>
<accession>A0A8S3FHI3</accession>
<comment type="caution">
    <text evidence="2">The sequence shown here is derived from an EMBL/GenBank/DDBJ whole genome shotgun (WGS) entry which is preliminary data.</text>
</comment>
<keyword evidence="1" id="KW-0472">Membrane</keyword>
<dbReference type="Proteomes" id="UP000681967">
    <property type="component" value="Unassembled WGS sequence"/>
</dbReference>
<reference evidence="2" key="1">
    <citation type="submission" date="2021-02" db="EMBL/GenBank/DDBJ databases">
        <authorList>
            <person name="Nowell W R."/>
        </authorList>
    </citation>
    <scope>NUCLEOTIDE SEQUENCE</scope>
</reference>
<feature type="transmembrane region" description="Helical" evidence="1">
    <location>
        <begin position="27"/>
        <end position="49"/>
    </location>
</feature>
<feature type="transmembrane region" description="Helical" evidence="1">
    <location>
        <begin position="61"/>
        <end position="94"/>
    </location>
</feature>
<organism evidence="2 3">
    <name type="scientific">Rotaria magnacalcarata</name>
    <dbReference type="NCBI Taxonomy" id="392030"/>
    <lineage>
        <taxon>Eukaryota</taxon>
        <taxon>Metazoa</taxon>
        <taxon>Spiralia</taxon>
        <taxon>Gnathifera</taxon>
        <taxon>Rotifera</taxon>
        <taxon>Eurotatoria</taxon>
        <taxon>Bdelloidea</taxon>
        <taxon>Philodinida</taxon>
        <taxon>Philodinidae</taxon>
        <taxon>Rotaria</taxon>
    </lineage>
</organism>